<evidence type="ECO:0008006" key="4">
    <source>
        <dbReference type="Google" id="ProtNLM"/>
    </source>
</evidence>
<gene>
    <name evidence="2" type="ORF">OC842_006131</name>
</gene>
<keyword evidence="3" id="KW-1185">Reference proteome</keyword>
<dbReference type="EMBL" id="JAPDMQ010000510">
    <property type="protein sequence ID" value="KAK0523487.1"/>
    <property type="molecule type" value="Genomic_DNA"/>
</dbReference>
<dbReference type="Gene3D" id="1.10.287.110">
    <property type="entry name" value="DnaJ domain"/>
    <property type="match status" value="1"/>
</dbReference>
<evidence type="ECO:0000256" key="1">
    <source>
        <dbReference type="SAM" id="MobiDB-lite"/>
    </source>
</evidence>
<comment type="caution">
    <text evidence="2">The sequence shown here is derived from an EMBL/GenBank/DDBJ whole genome shotgun (WGS) entry which is preliminary data.</text>
</comment>
<name>A0AAN6G7U3_9BASI</name>
<dbReference type="InterPro" id="IPR036869">
    <property type="entry name" value="J_dom_sf"/>
</dbReference>
<reference evidence="2" key="1">
    <citation type="journal article" date="2023" name="PhytoFront">
        <title>Draft Genome Resources of Seven Strains of Tilletia horrida, Causal Agent of Kernel Smut of Rice.</title>
        <authorList>
            <person name="Khanal S."/>
            <person name="Antony Babu S."/>
            <person name="Zhou X.G."/>
        </authorList>
    </citation>
    <scope>NUCLEOTIDE SEQUENCE</scope>
    <source>
        <strain evidence="2">TX3</strain>
    </source>
</reference>
<proteinExistence type="predicted"/>
<evidence type="ECO:0000313" key="3">
    <source>
        <dbReference type="Proteomes" id="UP001176521"/>
    </source>
</evidence>
<feature type="compositionally biased region" description="Low complexity" evidence="1">
    <location>
        <begin position="186"/>
        <end position="202"/>
    </location>
</feature>
<accession>A0AAN6G7U3</accession>
<organism evidence="2 3">
    <name type="scientific">Tilletia horrida</name>
    <dbReference type="NCBI Taxonomy" id="155126"/>
    <lineage>
        <taxon>Eukaryota</taxon>
        <taxon>Fungi</taxon>
        <taxon>Dikarya</taxon>
        <taxon>Basidiomycota</taxon>
        <taxon>Ustilaginomycotina</taxon>
        <taxon>Exobasidiomycetes</taxon>
        <taxon>Tilletiales</taxon>
        <taxon>Tilletiaceae</taxon>
        <taxon>Tilletia</taxon>
    </lineage>
</organism>
<protein>
    <recommendedName>
        <fullName evidence="4">J domain-containing protein</fullName>
    </recommendedName>
</protein>
<dbReference type="SUPFAM" id="SSF46565">
    <property type="entry name" value="Chaperone J-domain"/>
    <property type="match status" value="1"/>
</dbReference>
<dbReference type="Proteomes" id="UP001176521">
    <property type="component" value="Unassembled WGS sequence"/>
</dbReference>
<sequence length="278" mass="30437">MSWSSAYTITLTGPINIDTVIKKEGRFFGITAQCPSVVGYGHRGDKHSVDFNGRIWCAVDDIVQVSCTLLPYATPQLHIEKCAVLCRGELPANFDAPYPIVSVLGQVLAWDAAEIVITLQTGDWDHQTKRRVTVEMLPFPVSADAGASDSAPNTPAKKRKYERKNMCSSGSGEGSGAIEEDEDDGPNAAPNTTADEPTTPTTTRISVVVVTSEDNFLTLLGAFAIPGTAEALERYKEPREVDKEYKKFCLRWHPDKHGKGIENIRWATAGMQLLTNCY</sequence>
<feature type="region of interest" description="Disordered" evidence="1">
    <location>
        <begin position="143"/>
        <end position="202"/>
    </location>
</feature>
<dbReference type="AlphaFoldDB" id="A0AAN6G7U3"/>
<evidence type="ECO:0000313" key="2">
    <source>
        <dbReference type="EMBL" id="KAK0523487.1"/>
    </source>
</evidence>